<reference evidence="6" key="2">
    <citation type="submission" date="2018-05" db="EMBL/GenBank/DDBJ databases">
        <title>Genome Sequencing of selected type strains of the family Eggerthellaceae.</title>
        <authorList>
            <person name="Danylec N."/>
            <person name="Stoll D.A."/>
            <person name="Doetsch A."/>
            <person name="Huch M."/>
        </authorList>
    </citation>
    <scope>NUCLEOTIDE SEQUENCE [LARGE SCALE GENOMIC DNA]</scope>
    <source>
        <strain evidence="6">DSM 16107</strain>
    </source>
</reference>
<evidence type="ECO:0000313" key="6">
    <source>
        <dbReference type="Proteomes" id="UP000270112"/>
    </source>
</evidence>
<keyword evidence="2" id="KW-1133">Transmembrane helix</keyword>
<sequence>MKKSNVIIFVLLALASAFFLWLWFFLGLNRIDEPLDLVLSIVWWAVIAVAVGVIVKMERTRRRRIRTVYVGDGAAFNSEKGLVKLEGAAPMRETIAGILQSLKYDFERADFPEKDEFEVKYFVRTKEFEAEERKDEASDVATATATATADQPAAAAPQTEQKTWKGEVFIVETKEERPFDTPEELASILTSLELEQAA</sequence>
<protein>
    <submittedName>
        <fullName evidence="4">Uncharacterized protein</fullName>
    </submittedName>
</protein>
<dbReference type="RefSeq" id="WP_114544905.1">
    <property type="nucleotide sequence ID" value="NZ_PPTT01000002.1"/>
</dbReference>
<organism evidence="4 6">
    <name type="scientific">Eggerthella sinensis</name>
    <dbReference type="NCBI Taxonomy" id="242230"/>
    <lineage>
        <taxon>Bacteria</taxon>
        <taxon>Bacillati</taxon>
        <taxon>Actinomycetota</taxon>
        <taxon>Coriobacteriia</taxon>
        <taxon>Eggerthellales</taxon>
        <taxon>Eggerthellaceae</taxon>
        <taxon>Eggerthella</taxon>
    </lineage>
</organism>
<feature type="compositionally biased region" description="Low complexity" evidence="1">
    <location>
        <begin position="141"/>
        <end position="159"/>
    </location>
</feature>
<accession>A0A3N0J2H2</accession>
<dbReference type="EMBL" id="QICC01000001">
    <property type="protein sequence ID" value="RNM43395.1"/>
    <property type="molecule type" value="Genomic_DNA"/>
</dbReference>
<gene>
    <name evidence="3" type="ORF">C1876_01195</name>
    <name evidence="4" type="ORF">DMP09_00445</name>
</gene>
<feature type="transmembrane region" description="Helical" evidence="2">
    <location>
        <begin position="7"/>
        <end position="25"/>
    </location>
</feature>
<feature type="transmembrane region" description="Helical" evidence="2">
    <location>
        <begin position="37"/>
        <end position="55"/>
    </location>
</feature>
<evidence type="ECO:0000256" key="1">
    <source>
        <dbReference type="SAM" id="MobiDB-lite"/>
    </source>
</evidence>
<name>A0A3N0J2H2_9ACTN</name>
<reference evidence="4" key="3">
    <citation type="journal article" date="2019" name="Microbiol. Resour. Announc.">
        <title>Draft Genome Sequences of Type Strains of Gordonibacter faecihominis, Paraeggerthella hongkongensis, Parvibacter caecicola,Slackia equolifaciens, Slackia faecicanis, and Slackia isoflavoniconvertens.</title>
        <authorList>
            <person name="Danylec N."/>
            <person name="Stoll D.A."/>
            <person name="Dotsch A."/>
            <person name="Huch M."/>
        </authorList>
    </citation>
    <scope>NUCLEOTIDE SEQUENCE</scope>
    <source>
        <strain evidence="4">DSM 16107</strain>
    </source>
</reference>
<keyword evidence="2" id="KW-0472">Membrane</keyword>
<reference evidence="3 5" key="1">
    <citation type="journal article" date="2018" name="Elife">
        <title>Discovery and characterization of a prevalent human gut bacterial enzyme sufficient for the inactivation of a family of plant toxins.</title>
        <authorList>
            <person name="Koppel N."/>
            <person name="Bisanz J.E."/>
            <person name="Pandelia M.E."/>
            <person name="Turnbaugh P.J."/>
            <person name="Balskus E.P."/>
        </authorList>
    </citation>
    <scope>NUCLEOTIDE SEQUENCE [LARGE SCALE GENOMIC DNA]</scope>
    <source>
        <strain evidence="3 5">DSM 16107</strain>
    </source>
</reference>
<dbReference type="OrthoDB" id="3196632at2"/>
<keyword evidence="2" id="KW-0812">Transmembrane</keyword>
<keyword evidence="5" id="KW-1185">Reference proteome</keyword>
<evidence type="ECO:0000313" key="4">
    <source>
        <dbReference type="EMBL" id="RNM43395.1"/>
    </source>
</evidence>
<dbReference type="AlphaFoldDB" id="A0A3N0J2H2"/>
<evidence type="ECO:0000256" key="2">
    <source>
        <dbReference type="SAM" id="Phobius"/>
    </source>
</evidence>
<dbReference type="Proteomes" id="UP000253817">
    <property type="component" value="Unassembled WGS sequence"/>
</dbReference>
<feature type="region of interest" description="Disordered" evidence="1">
    <location>
        <begin position="133"/>
        <end position="162"/>
    </location>
</feature>
<dbReference type="EMBL" id="PPTT01000002">
    <property type="protein sequence ID" value="RDB71398.1"/>
    <property type="molecule type" value="Genomic_DNA"/>
</dbReference>
<dbReference type="Proteomes" id="UP000270112">
    <property type="component" value="Unassembled WGS sequence"/>
</dbReference>
<evidence type="ECO:0000313" key="3">
    <source>
        <dbReference type="EMBL" id="RDB71398.1"/>
    </source>
</evidence>
<comment type="caution">
    <text evidence="4">The sequence shown here is derived from an EMBL/GenBank/DDBJ whole genome shotgun (WGS) entry which is preliminary data.</text>
</comment>
<evidence type="ECO:0000313" key="5">
    <source>
        <dbReference type="Proteomes" id="UP000253817"/>
    </source>
</evidence>
<proteinExistence type="predicted"/>